<dbReference type="PRINTS" id="PR00502">
    <property type="entry name" value="NUDIXFAMILY"/>
</dbReference>
<comment type="similarity">
    <text evidence="1 3">Belongs to the Nudix hydrolase family.</text>
</comment>
<dbReference type="Proteomes" id="UP000727993">
    <property type="component" value="Unassembled WGS sequence"/>
</dbReference>
<evidence type="ECO:0000256" key="1">
    <source>
        <dbReference type="ARBA" id="ARBA00005582"/>
    </source>
</evidence>
<protein>
    <submittedName>
        <fullName evidence="5">NUDIX domain-containing protein</fullName>
    </submittedName>
</protein>
<dbReference type="InterPro" id="IPR015797">
    <property type="entry name" value="NUDIX_hydrolase-like_dom_sf"/>
</dbReference>
<dbReference type="GO" id="GO:0016787">
    <property type="term" value="F:hydrolase activity"/>
    <property type="evidence" value="ECO:0007669"/>
    <property type="project" value="UniProtKB-KW"/>
</dbReference>
<dbReference type="PROSITE" id="PS51462">
    <property type="entry name" value="NUDIX"/>
    <property type="match status" value="1"/>
</dbReference>
<dbReference type="EMBL" id="JADJZA010000008">
    <property type="protein sequence ID" value="MBK9298314.1"/>
    <property type="molecule type" value="Genomic_DNA"/>
</dbReference>
<evidence type="ECO:0000313" key="6">
    <source>
        <dbReference type="Proteomes" id="UP000727993"/>
    </source>
</evidence>
<dbReference type="InterPro" id="IPR000086">
    <property type="entry name" value="NUDIX_hydrolase_dom"/>
</dbReference>
<reference evidence="5 6" key="1">
    <citation type="submission" date="2020-10" db="EMBL/GenBank/DDBJ databases">
        <title>Connecting structure to function with the recovery of over 1000 high-quality activated sludge metagenome-assembled genomes encoding full-length rRNA genes using long-read sequencing.</title>
        <authorList>
            <person name="Singleton C.M."/>
            <person name="Petriglieri F."/>
            <person name="Kristensen J.M."/>
            <person name="Kirkegaard R.H."/>
            <person name="Michaelsen T.Y."/>
            <person name="Andersen M.H."/>
            <person name="Karst S.M."/>
            <person name="Dueholm M.S."/>
            <person name="Nielsen P.H."/>
            <person name="Albertsen M."/>
        </authorList>
    </citation>
    <scope>NUCLEOTIDE SEQUENCE [LARGE SCALE GENOMIC DNA]</scope>
    <source>
        <strain evidence="5">Lyne_18-Q3-R50-59_MAXAC.006</strain>
    </source>
</reference>
<organism evidence="5 6">
    <name type="scientific">Candidatus Neomicrothrix subdominans</name>
    <dbReference type="NCBI Taxonomy" id="2954438"/>
    <lineage>
        <taxon>Bacteria</taxon>
        <taxon>Bacillati</taxon>
        <taxon>Actinomycetota</taxon>
        <taxon>Acidimicrobiia</taxon>
        <taxon>Acidimicrobiales</taxon>
        <taxon>Microthrixaceae</taxon>
        <taxon>Candidatus Neomicrothrix</taxon>
    </lineage>
</organism>
<evidence type="ECO:0000259" key="4">
    <source>
        <dbReference type="PROSITE" id="PS51462"/>
    </source>
</evidence>
<dbReference type="CDD" id="cd04673">
    <property type="entry name" value="NUDIX_ADPRase"/>
    <property type="match status" value="1"/>
</dbReference>
<comment type="caution">
    <text evidence="5">The sequence shown here is derived from an EMBL/GenBank/DDBJ whole genome shotgun (WGS) entry which is preliminary data.</text>
</comment>
<gene>
    <name evidence="5" type="ORF">IPN02_16030</name>
</gene>
<dbReference type="InterPro" id="IPR020476">
    <property type="entry name" value="Nudix_hydrolase"/>
</dbReference>
<dbReference type="PANTHER" id="PTHR43736">
    <property type="entry name" value="ADP-RIBOSE PYROPHOSPHATASE"/>
    <property type="match status" value="1"/>
</dbReference>
<dbReference type="Pfam" id="PF00293">
    <property type="entry name" value="NUDIX"/>
    <property type="match status" value="1"/>
</dbReference>
<dbReference type="AlphaFoldDB" id="A0A936NET7"/>
<dbReference type="SUPFAM" id="SSF55811">
    <property type="entry name" value="Nudix"/>
    <property type="match status" value="1"/>
</dbReference>
<evidence type="ECO:0000313" key="5">
    <source>
        <dbReference type="EMBL" id="MBK9298314.1"/>
    </source>
</evidence>
<feature type="domain" description="Nudix hydrolase" evidence="4">
    <location>
        <begin position="16"/>
        <end position="160"/>
    </location>
</feature>
<sequence length="166" mass="17671">MIGLAAGDGAVDPVGRPQLAVGAVVQSSDELLLVRRGTEPHIGRWTLPGGRVERGELLAEAVIRELREETGVVGVCSDLLGLAELLPGFGNDDDPHDDQQGVARPGNNHFVVANFVITLLDPDQRPIAGSDASDVAWVPVWDVAEMDLTPGLAEFLSEHRIIDTIV</sequence>
<proteinExistence type="inferred from homology"/>
<evidence type="ECO:0000256" key="3">
    <source>
        <dbReference type="RuleBase" id="RU003476"/>
    </source>
</evidence>
<dbReference type="Gene3D" id="3.90.79.10">
    <property type="entry name" value="Nucleoside Triphosphate Pyrophosphohydrolase"/>
    <property type="match status" value="1"/>
</dbReference>
<dbReference type="InterPro" id="IPR020084">
    <property type="entry name" value="NUDIX_hydrolase_CS"/>
</dbReference>
<accession>A0A936NET7</accession>
<dbReference type="PANTHER" id="PTHR43736:SF1">
    <property type="entry name" value="DIHYDRONEOPTERIN TRIPHOSPHATE DIPHOSPHATASE"/>
    <property type="match status" value="1"/>
</dbReference>
<dbReference type="PROSITE" id="PS00893">
    <property type="entry name" value="NUDIX_BOX"/>
    <property type="match status" value="1"/>
</dbReference>
<name>A0A936NET7_9ACTN</name>
<keyword evidence="2 3" id="KW-0378">Hydrolase</keyword>
<evidence type="ECO:0000256" key="2">
    <source>
        <dbReference type="ARBA" id="ARBA00022801"/>
    </source>
</evidence>